<dbReference type="EMBL" id="AMWX01000009">
    <property type="protein sequence ID" value="EKO36311.1"/>
    <property type="molecule type" value="Genomic_DNA"/>
</dbReference>
<evidence type="ECO:0000313" key="2">
    <source>
        <dbReference type="Proteomes" id="UP000010310"/>
    </source>
</evidence>
<proteinExistence type="predicted"/>
<dbReference type="PANTHER" id="PTHR34475:SF1">
    <property type="entry name" value="CYTOSKELETON PROTEIN RODZ"/>
    <property type="match status" value="1"/>
</dbReference>
<keyword evidence="2" id="KW-1185">Reference proteome</keyword>
<dbReference type="InterPro" id="IPR050400">
    <property type="entry name" value="Bact_Cytoskel_RodZ"/>
</dbReference>
<sequence>MQLNEIHAKPSLRSAHTCKIGKLFKDRRALLSLSEFQVASETFINVNYIKAIESGDYSVFPARVFALQYFNKYANFLDLQLDFFDIYNSCK</sequence>
<dbReference type="GO" id="GO:0003677">
    <property type="term" value="F:DNA binding"/>
    <property type="evidence" value="ECO:0007669"/>
    <property type="project" value="UniProtKB-KW"/>
</dbReference>
<reference evidence="1 2" key="1">
    <citation type="submission" date="2012-09" db="EMBL/GenBank/DDBJ databases">
        <authorList>
            <person name="Dupont C.L."/>
            <person name="Rusch D.B."/>
            <person name="Lombardo M.-J."/>
            <person name="Novotny M."/>
            <person name="Yee-Greenbaum J."/>
            <person name="Laskin R."/>
        </authorList>
    </citation>
    <scope>NUCLEOTIDE SEQUENCE [LARGE SCALE GENOMIC DNA]</scope>
    <source>
        <strain evidence="1">SAR86E</strain>
    </source>
</reference>
<dbReference type="SUPFAM" id="SSF47413">
    <property type="entry name" value="lambda repressor-like DNA-binding domains"/>
    <property type="match status" value="1"/>
</dbReference>
<gene>
    <name evidence="1" type="ORF">B273_0417</name>
</gene>
<keyword evidence="1" id="KW-0238">DNA-binding</keyword>
<dbReference type="Gene3D" id="1.10.260.40">
    <property type="entry name" value="lambda repressor-like DNA-binding domains"/>
    <property type="match status" value="1"/>
</dbReference>
<comment type="caution">
    <text evidence="1">The sequence shown here is derived from an EMBL/GenBank/DDBJ whole genome shotgun (WGS) entry which is preliminary data.</text>
</comment>
<dbReference type="Pfam" id="PF13413">
    <property type="entry name" value="HTH_25"/>
    <property type="match status" value="1"/>
</dbReference>
<name>K6GGZ5_9GAMM</name>
<accession>K6GGZ5</accession>
<dbReference type="PANTHER" id="PTHR34475">
    <property type="match status" value="1"/>
</dbReference>
<dbReference type="Proteomes" id="UP000010310">
    <property type="component" value="Unassembled WGS sequence"/>
</dbReference>
<evidence type="ECO:0000313" key="1">
    <source>
        <dbReference type="EMBL" id="EKO36311.1"/>
    </source>
</evidence>
<organism evidence="1 2">
    <name type="scientific">SAR86 cluster bacterium SAR86E</name>
    <dbReference type="NCBI Taxonomy" id="1208365"/>
    <lineage>
        <taxon>Bacteria</taxon>
        <taxon>Pseudomonadati</taxon>
        <taxon>Pseudomonadota</taxon>
        <taxon>Gammaproteobacteria</taxon>
        <taxon>SAR86 cluster</taxon>
    </lineage>
</organism>
<protein>
    <submittedName>
        <fullName evidence="1">DNA-binding helix-turn-helix protein</fullName>
    </submittedName>
</protein>
<dbReference type="InterPro" id="IPR010982">
    <property type="entry name" value="Lambda_DNA-bd_dom_sf"/>
</dbReference>
<dbReference type="AlphaFoldDB" id="K6GGZ5"/>
<dbReference type="STRING" id="1208365.B273_0417"/>